<reference evidence="3" key="1">
    <citation type="submission" date="2018-05" db="EMBL/GenBank/DDBJ databases">
        <authorList>
            <person name="Lanie J.A."/>
            <person name="Ng W.-L."/>
            <person name="Kazmierczak K.M."/>
            <person name="Andrzejewski T.M."/>
            <person name="Davidsen T.M."/>
            <person name="Wayne K.J."/>
            <person name="Tettelin H."/>
            <person name="Glass J.I."/>
            <person name="Rusch D."/>
            <person name="Podicherti R."/>
            <person name="Tsui H.-C.T."/>
            <person name="Winkler M.E."/>
        </authorList>
    </citation>
    <scope>NUCLEOTIDE SEQUENCE</scope>
</reference>
<evidence type="ECO:0000313" key="3">
    <source>
        <dbReference type="EMBL" id="SVA07058.1"/>
    </source>
</evidence>
<proteinExistence type="predicted"/>
<dbReference type="InterPro" id="IPR029068">
    <property type="entry name" value="Glyas_Bleomycin-R_OHBP_Dase"/>
</dbReference>
<protein>
    <recommendedName>
        <fullName evidence="2">VOC domain-containing protein</fullName>
    </recommendedName>
</protein>
<dbReference type="SUPFAM" id="SSF54593">
    <property type="entry name" value="Glyoxalase/Bleomycin resistance protein/Dihydroxybiphenyl dioxygenase"/>
    <property type="match status" value="2"/>
</dbReference>
<dbReference type="Gene3D" id="3.10.180.10">
    <property type="entry name" value="2,3-Dihydroxybiphenyl 1,2-Dioxygenase, domain 1"/>
    <property type="match status" value="2"/>
</dbReference>
<accession>A0A381SUR1</accession>
<dbReference type="EMBL" id="UINC01003521">
    <property type="protein sequence ID" value="SVA07058.1"/>
    <property type="molecule type" value="Genomic_DNA"/>
</dbReference>
<organism evidence="3">
    <name type="scientific">marine metagenome</name>
    <dbReference type="NCBI Taxonomy" id="408172"/>
    <lineage>
        <taxon>unclassified sequences</taxon>
        <taxon>metagenomes</taxon>
        <taxon>ecological metagenomes</taxon>
    </lineage>
</organism>
<feature type="domain" description="VOC" evidence="2">
    <location>
        <begin position="1"/>
        <end position="125"/>
    </location>
</feature>
<dbReference type="PANTHER" id="PTHR43048">
    <property type="entry name" value="METHYLMALONYL-COA EPIMERASE"/>
    <property type="match status" value="1"/>
</dbReference>
<dbReference type="PANTHER" id="PTHR43048:SF3">
    <property type="entry name" value="METHYLMALONYL-COA EPIMERASE, MITOCHONDRIAL"/>
    <property type="match status" value="1"/>
</dbReference>
<evidence type="ECO:0000259" key="2">
    <source>
        <dbReference type="PROSITE" id="PS51819"/>
    </source>
</evidence>
<keyword evidence="1" id="KW-0479">Metal-binding</keyword>
<dbReference type="GO" id="GO:0004493">
    <property type="term" value="F:methylmalonyl-CoA epimerase activity"/>
    <property type="evidence" value="ECO:0007669"/>
    <property type="project" value="TreeGrafter"/>
</dbReference>
<dbReference type="InterPro" id="IPR051785">
    <property type="entry name" value="MMCE/EMCE_epimerase"/>
</dbReference>
<feature type="domain" description="VOC" evidence="2">
    <location>
        <begin position="140"/>
        <end position="261"/>
    </location>
</feature>
<gene>
    <name evidence="3" type="ORF">METZ01_LOCUS59912</name>
</gene>
<sequence length="263" mass="28367">MGYLTPDLDRAVAWFEESFGAVNAGGGPLNKSFAMPSGGRNAYMRFGNAEAELLEPEDKSGLSGEVLTMHHVGYVVPDIDRAIDDLTARGFKFAAGKPNTNVLGQTLLYFDSTTTNGVKMHITQLPAEPVGNNNGLEIERIVHAGYRVKDLEEAIKWYVDKFDGEHLGGGPSRSGGRNAFVNFGQVQVELIEPGDPATMGADHAMDHVGYAVGDIPSCIGTCEAHGLKFVSDTPNTNSVGQQVLYFETDTSMGSRMHLTWLPD</sequence>
<dbReference type="PROSITE" id="PS51819">
    <property type="entry name" value="VOC"/>
    <property type="match status" value="2"/>
</dbReference>
<dbReference type="Pfam" id="PF13669">
    <property type="entry name" value="Glyoxalase_4"/>
    <property type="match status" value="2"/>
</dbReference>
<evidence type="ECO:0000256" key="1">
    <source>
        <dbReference type="ARBA" id="ARBA00022723"/>
    </source>
</evidence>
<name>A0A381SUR1_9ZZZZ</name>
<dbReference type="InterPro" id="IPR037523">
    <property type="entry name" value="VOC_core"/>
</dbReference>
<dbReference type="GO" id="GO:0046491">
    <property type="term" value="P:L-methylmalonyl-CoA metabolic process"/>
    <property type="evidence" value="ECO:0007669"/>
    <property type="project" value="TreeGrafter"/>
</dbReference>
<dbReference type="AlphaFoldDB" id="A0A381SUR1"/>
<dbReference type="GO" id="GO:0046872">
    <property type="term" value="F:metal ion binding"/>
    <property type="evidence" value="ECO:0007669"/>
    <property type="project" value="UniProtKB-KW"/>
</dbReference>